<feature type="coiled-coil region" evidence="1">
    <location>
        <begin position="27"/>
        <end position="93"/>
    </location>
</feature>
<dbReference type="PANTHER" id="PTHR35794">
    <property type="entry name" value="CELL DIVISION PROTEIN DIVIVA"/>
    <property type="match status" value="1"/>
</dbReference>
<dbReference type="STRING" id="1121322.SAMN02745136_00219"/>
<dbReference type="AlphaFoldDB" id="A0A1M6JVD1"/>
<reference evidence="2 3" key="1">
    <citation type="submission" date="2016-11" db="EMBL/GenBank/DDBJ databases">
        <authorList>
            <person name="Jaros S."/>
            <person name="Januszkiewicz K."/>
            <person name="Wedrychowicz H."/>
        </authorList>
    </citation>
    <scope>NUCLEOTIDE SEQUENCE [LARGE SCALE GENOMIC DNA]</scope>
    <source>
        <strain evidence="2 3">DSM 15929</strain>
    </source>
</reference>
<gene>
    <name evidence="2" type="ORF">SAMN02745136_00219</name>
</gene>
<keyword evidence="3" id="KW-1185">Reference proteome</keyword>
<keyword evidence="2" id="KW-0132">Cell division</keyword>
<evidence type="ECO:0000256" key="1">
    <source>
        <dbReference type="SAM" id="Coils"/>
    </source>
</evidence>
<organism evidence="2 3">
    <name type="scientific">Anaerocolumna jejuensis DSM 15929</name>
    <dbReference type="NCBI Taxonomy" id="1121322"/>
    <lineage>
        <taxon>Bacteria</taxon>
        <taxon>Bacillati</taxon>
        <taxon>Bacillota</taxon>
        <taxon>Clostridia</taxon>
        <taxon>Lachnospirales</taxon>
        <taxon>Lachnospiraceae</taxon>
        <taxon>Anaerocolumna</taxon>
    </lineage>
</organism>
<keyword evidence="2" id="KW-0131">Cell cycle</keyword>
<dbReference type="Gene3D" id="6.10.250.660">
    <property type="match status" value="1"/>
</dbReference>
<dbReference type="OrthoDB" id="9815492at2"/>
<dbReference type="Proteomes" id="UP000184386">
    <property type="component" value="Unassembled WGS sequence"/>
</dbReference>
<accession>A0A1M6JVD1</accession>
<dbReference type="Pfam" id="PF05103">
    <property type="entry name" value="DivIVA"/>
    <property type="match status" value="1"/>
</dbReference>
<dbReference type="PANTHER" id="PTHR35794:SF2">
    <property type="entry name" value="CELL DIVISION PROTEIN DIVIVA"/>
    <property type="match status" value="1"/>
</dbReference>
<protein>
    <submittedName>
        <fullName evidence="2">Cell division initiation protein</fullName>
    </submittedName>
</protein>
<evidence type="ECO:0000313" key="3">
    <source>
        <dbReference type="Proteomes" id="UP000184386"/>
    </source>
</evidence>
<dbReference type="RefSeq" id="WP_073272040.1">
    <property type="nucleotide sequence ID" value="NZ_FRAC01000006.1"/>
</dbReference>
<dbReference type="EMBL" id="FRAC01000006">
    <property type="protein sequence ID" value="SHJ50638.1"/>
    <property type="molecule type" value="Genomic_DNA"/>
</dbReference>
<dbReference type="InterPro" id="IPR007793">
    <property type="entry name" value="DivIVA_fam"/>
</dbReference>
<dbReference type="GO" id="GO:0051301">
    <property type="term" value="P:cell division"/>
    <property type="evidence" value="ECO:0007669"/>
    <property type="project" value="UniProtKB-KW"/>
</dbReference>
<keyword evidence="1" id="KW-0175">Coiled coil</keyword>
<proteinExistence type="predicted"/>
<name>A0A1M6JVD1_9FIRM</name>
<evidence type="ECO:0000313" key="2">
    <source>
        <dbReference type="EMBL" id="SHJ50638.1"/>
    </source>
</evidence>
<sequence>MITPVELQSKNFKSGIGYDKKDVDNFVSELQKNYETMYKENMELNDKINTLNEGINYYKSIEKTLQKALLLAEQAAEDTKEAARKQAKAIEEEASGKASLLISESYKEVLHLKQQTIKLVQQYEAYKAQFKHLAAAQAEMLESEAFSLHIEDMDSLKEVTKVELPKTEVPKTEFQYNTASDMKEEGTLDKSVSAEEEAGFEFYHLTEE</sequence>